<accession>A0AAQ3QX61</accession>
<dbReference type="SUPFAM" id="SSF49899">
    <property type="entry name" value="Concanavalin A-like lectins/glucanases"/>
    <property type="match status" value="2"/>
</dbReference>
<evidence type="ECO:0000313" key="1">
    <source>
        <dbReference type="EMBL" id="WOO42555.1"/>
    </source>
</evidence>
<dbReference type="Proteomes" id="UP001304300">
    <property type="component" value="Chromosome"/>
</dbReference>
<evidence type="ECO:0000313" key="2">
    <source>
        <dbReference type="Proteomes" id="UP001304300"/>
    </source>
</evidence>
<dbReference type="EMBL" id="CP136920">
    <property type="protein sequence ID" value="WOO42555.1"/>
    <property type="molecule type" value="Genomic_DNA"/>
</dbReference>
<reference evidence="1 2" key="1">
    <citation type="submission" date="2023-10" db="EMBL/GenBank/DDBJ databases">
        <title>Rubellicoccus peritrichatus gen. nov., sp. nov., isolated from an algae of coral reef tank.</title>
        <authorList>
            <person name="Luo J."/>
        </authorList>
    </citation>
    <scope>NUCLEOTIDE SEQUENCE [LARGE SCALE GENOMIC DNA]</scope>
    <source>
        <strain evidence="1 2">CR14</strain>
    </source>
</reference>
<gene>
    <name evidence="1" type="ORF">RZN69_05590</name>
</gene>
<keyword evidence="2" id="KW-1185">Reference proteome</keyword>
<dbReference type="InterPro" id="IPR015305">
    <property type="entry name" value="DUF1961"/>
</dbReference>
<dbReference type="AlphaFoldDB" id="A0AAQ3QX61"/>
<proteinExistence type="predicted"/>
<name>A0AAQ3QX61_9BACT</name>
<dbReference type="KEGG" id="puo:RZN69_05590"/>
<organism evidence="1 2">
    <name type="scientific">Rubellicoccus peritrichatus</name>
    <dbReference type="NCBI Taxonomy" id="3080537"/>
    <lineage>
        <taxon>Bacteria</taxon>
        <taxon>Pseudomonadati</taxon>
        <taxon>Verrucomicrobiota</taxon>
        <taxon>Opitutia</taxon>
        <taxon>Puniceicoccales</taxon>
        <taxon>Cerasicoccaceae</taxon>
        <taxon>Rubellicoccus</taxon>
    </lineage>
</organism>
<dbReference type="InterPro" id="IPR013320">
    <property type="entry name" value="ConA-like_dom_sf"/>
</dbReference>
<dbReference type="Pfam" id="PF09224">
    <property type="entry name" value="DUF1961"/>
    <property type="match status" value="1"/>
</dbReference>
<dbReference type="RefSeq" id="WP_317835078.1">
    <property type="nucleotide sequence ID" value="NZ_CP136920.1"/>
</dbReference>
<sequence length="486" mass="56253">MKPNCCIQHLNNVAQELHKVDGPVRILDLKGMQGINVTSIHSRIRLKEHNLNQERGTVSLWFFSLEDLTLRYQRSCMMANNPFSGRIPFLSDQDNPNDCDSAHFAMFFEYGWHTQFVAKWYRGPLWPDKIDPPQKAMVTSEKCSFLKDRWYQVTLSWDKPKEELRLYYNGILSGVSDRFKKAFYFEQIQNGLIAGSPMLCHGPIAFFDEVLDADSVYQNYRQNAVDYDPEMEANLRHLYLGQNSQPFTWQPDGDWTEKLNLSLKEPDHLESFHLQGYTDAPSILSGEGLLVETPQIPQQSDSLENQVYLWTREVFEGDLYVELDFKPLRPNGLSLLMLQAIGMSREDTLTDYDPPTCGNMDTVHSSDTRNYHWEFYREMNDVRNDLASGCFLKNPFCWPLGYGTLPAPLETNQWHQLKFLQNDDRLIGAINDQIVFDARDSSNTNSGSVYNCGHVVLRCMVNTKVLFRNLRILNGQTAFREFSRQA</sequence>
<protein>
    <submittedName>
        <fullName evidence="1">DUF1961 family protein</fullName>
    </submittedName>
</protein>
<dbReference type="Gene3D" id="2.60.120.200">
    <property type="match status" value="2"/>
</dbReference>